<reference evidence="3" key="1">
    <citation type="submission" date="2015-09" db="EMBL/GenBank/DDBJ databases">
        <authorList>
            <consortium name="Pathogen Informatics"/>
        </authorList>
    </citation>
    <scope>NUCLEOTIDE SEQUENCE [LARGE SCALE GENOMIC DNA]</scope>
    <source>
        <strain evidence="3">Lake Konstanz</strain>
    </source>
</reference>
<feature type="region of interest" description="Disordered" evidence="1">
    <location>
        <begin position="359"/>
        <end position="403"/>
    </location>
</feature>
<feature type="region of interest" description="Disordered" evidence="1">
    <location>
        <begin position="1"/>
        <end position="42"/>
    </location>
</feature>
<accession>A0A0S4JMH2</accession>
<keyword evidence="3" id="KW-1185">Reference proteome</keyword>
<gene>
    <name evidence="2" type="ORF">BSAL_32055</name>
</gene>
<sequence>MSSSATTTDLHAATGTQTQQQPPSASPIQHTNASPSSFTTTSGFRSLQVHYRTSSIPYRMQLQDLYLVPTATAGAPSLSSAAGGDASHTVTATLSSPLLRVAPSLTTAGQHSTTLKYELHDLRCPNCAGSHPVARRAQPLSSATINLDAPALRGRSSSPSPQRQDGAVAAVGGAGGGGEPATMQRCAQCILCPVCRGSVAHRRSYPDKQPAAASQATAAAALVDSGTTIIYCNACHWRTPPLPPPALRSWMASCTHSVVRSACGYQPIVSSLKHSTVPVSLSSSARSNVTRDISDGTIPFTTVRSEKVLQLNAALERETTQLHANNGHTFWAESQQYSLQRLVGQQVVQHTVKELLESHNVVLPPPRGRSIGNNINTGEGGAADAPAPSSSSTGATSATAARRDPTGEIAKVFGGLVVESPAASTVMFYAPDNINGGGGGASASPQGTSVSVGGLHAATDDALQKQQLQEEELRTMPMLRAPLMPRMNVVVAGSHHDPSSGGGGDVHTGALVSALASACDASDGFSGKLFTNALTNPQLSTSLCATRYLPIIVFPANVSRYAKADSVLPLNGNVSSGGSGSGRRLFAMLRLINAEELTSVTILNMSVASTEGCNARLSIPFLTTAGDEAAPPPPPVIVLRHKDATPSSSTTSAAPQQQLGSARYYVDNRVCDDIFTTVTEEDKSTAEQAVPVAGFHMRQGSCIFGLEVTSAANTDLSLPPNSALTIELQITVSVVSAVLHSALRRAFPMPVHGTDGVVISYRTVLTLEKE</sequence>
<evidence type="ECO:0000256" key="1">
    <source>
        <dbReference type="SAM" id="MobiDB-lite"/>
    </source>
</evidence>
<evidence type="ECO:0000313" key="2">
    <source>
        <dbReference type="EMBL" id="CUG91436.1"/>
    </source>
</evidence>
<dbReference type="Proteomes" id="UP000051952">
    <property type="component" value="Unassembled WGS sequence"/>
</dbReference>
<feature type="compositionally biased region" description="Low complexity" evidence="1">
    <location>
        <begin position="155"/>
        <end position="171"/>
    </location>
</feature>
<feature type="compositionally biased region" description="Low complexity" evidence="1">
    <location>
        <begin position="12"/>
        <end position="27"/>
    </location>
</feature>
<proteinExistence type="predicted"/>
<feature type="compositionally biased region" description="Low complexity" evidence="1">
    <location>
        <begin position="382"/>
        <end position="400"/>
    </location>
</feature>
<dbReference type="AlphaFoldDB" id="A0A0S4JMH2"/>
<feature type="compositionally biased region" description="Polar residues" evidence="1">
    <location>
        <begin position="28"/>
        <end position="42"/>
    </location>
</feature>
<dbReference type="EMBL" id="CYKH01001924">
    <property type="protein sequence ID" value="CUG91436.1"/>
    <property type="molecule type" value="Genomic_DNA"/>
</dbReference>
<evidence type="ECO:0000313" key="3">
    <source>
        <dbReference type="Proteomes" id="UP000051952"/>
    </source>
</evidence>
<dbReference type="VEuPathDB" id="TriTrypDB:BSAL_32055"/>
<organism evidence="2 3">
    <name type="scientific">Bodo saltans</name>
    <name type="common">Flagellated protozoan</name>
    <dbReference type="NCBI Taxonomy" id="75058"/>
    <lineage>
        <taxon>Eukaryota</taxon>
        <taxon>Discoba</taxon>
        <taxon>Euglenozoa</taxon>
        <taxon>Kinetoplastea</taxon>
        <taxon>Metakinetoplastina</taxon>
        <taxon>Eubodonida</taxon>
        <taxon>Bodonidae</taxon>
        <taxon>Bodo</taxon>
    </lineage>
</organism>
<feature type="region of interest" description="Disordered" evidence="1">
    <location>
        <begin position="150"/>
        <end position="175"/>
    </location>
</feature>
<protein>
    <submittedName>
        <fullName evidence="2">Uncharacterized protein</fullName>
    </submittedName>
</protein>
<name>A0A0S4JMH2_BODSA</name>